<evidence type="ECO:0000313" key="12">
    <source>
        <dbReference type="EMBL" id="MCF4120098.1"/>
    </source>
</evidence>
<feature type="domain" description="Histidine kinase/HSP90-like ATPase" evidence="11">
    <location>
        <begin position="350"/>
        <end position="456"/>
    </location>
</feature>
<evidence type="ECO:0000256" key="1">
    <source>
        <dbReference type="ARBA" id="ARBA00000085"/>
    </source>
</evidence>
<dbReference type="SUPFAM" id="SSF55874">
    <property type="entry name" value="ATPase domain of HSP90 chaperone/DNA topoisomerase II/histidine kinase"/>
    <property type="match status" value="1"/>
</dbReference>
<dbReference type="GO" id="GO:0016020">
    <property type="term" value="C:membrane"/>
    <property type="evidence" value="ECO:0007669"/>
    <property type="project" value="InterPro"/>
</dbReference>
<dbReference type="InterPro" id="IPR003594">
    <property type="entry name" value="HATPase_dom"/>
</dbReference>
<evidence type="ECO:0000313" key="13">
    <source>
        <dbReference type="Proteomes" id="UP001165405"/>
    </source>
</evidence>
<feature type="region of interest" description="Disordered" evidence="9">
    <location>
        <begin position="255"/>
        <end position="316"/>
    </location>
</feature>
<feature type="transmembrane region" description="Helical" evidence="10">
    <location>
        <begin position="107"/>
        <end position="127"/>
    </location>
</feature>
<keyword evidence="7" id="KW-0067">ATP-binding</keyword>
<reference evidence="12" key="1">
    <citation type="submission" date="2022-01" db="EMBL/GenBank/DDBJ databases">
        <title>Antribacter sp. nov., isolated from Guizhou of China.</title>
        <authorList>
            <person name="Chengliang C."/>
            <person name="Ya Z."/>
        </authorList>
    </citation>
    <scope>NUCLEOTIDE SEQUENCE</scope>
    <source>
        <strain evidence="12">KLBMP 9083</strain>
    </source>
</reference>
<gene>
    <name evidence="12" type="ORF">L1785_03820</name>
</gene>
<keyword evidence="8" id="KW-0902">Two-component regulatory system</keyword>
<dbReference type="Pfam" id="PF02518">
    <property type="entry name" value="HATPase_c"/>
    <property type="match status" value="1"/>
</dbReference>
<feature type="compositionally biased region" description="Low complexity" evidence="9">
    <location>
        <begin position="276"/>
        <end position="301"/>
    </location>
</feature>
<accession>A0AA41QBA1</accession>
<comment type="caution">
    <text evidence="12">The sequence shown here is derived from an EMBL/GenBank/DDBJ whole genome shotgun (WGS) entry which is preliminary data.</text>
</comment>
<protein>
    <recommendedName>
        <fullName evidence="2">histidine kinase</fullName>
        <ecNumber evidence="2">2.7.13.3</ecNumber>
    </recommendedName>
</protein>
<dbReference type="CDD" id="cd16917">
    <property type="entry name" value="HATPase_UhpB-NarQ-NarX-like"/>
    <property type="match status" value="1"/>
</dbReference>
<dbReference type="Proteomes" id="UP001165405">
    <property type="component" value="Unassembled WGS sequence"/>
</dbReference>
<dbReference type="AlphaFoldDB" id="A0AA41QBA1"/>
<evidence type="ECO:0000256" key="6">
    <source>
        <dbReference type="ARBA" id="ARBA00022777"/>
    </source>
</evidence>
<keyword evidence="13" id="KW-1185">Reference proteome</keyword>
<dbReference type="PANTHER" id="PTHR24421">
    <property type="entry name" value="NITRATE/NITRITE SENSOR PROTEIN NARX-RELATED"/>
    <property type="match status" value="1"/>
</dbReference>
<sequence>MGWYERLTRWQEDHRFLVDLGGTVLAALLTVPLASSMTGYGVGVPTALWSLAVLAPLPWARLRPVHSTLAVYAVVLAHMISGYPAILPADLFVAGALYTLTVYGPRWAYLTCAGAALGGSVLMGVLVGRMSGDTWFEAVPSTIFAILVFLAVFAFALVRRSRRTMLVAMQERAVRLEIERDQQAQIATAAERARIAREMHDIVAHSLSVVIAQADGGRYAAANDPEAASRALGTIAETGRAALADMRRLLGVLRQETPSPPAHRPLPLPLPVGGEPAASSPSTAAPSPPATTADGGRPPSGTRGGTDAGPAPLAPQPDVTEIAALVDQVRASGARVSLTRVGAERSLPPGVGLTLYRICQEALTNVLKHAGPEPRVGVLLGWGEREVELRVDDDGRGLAADGGAGRDDPDGGARAATPGYGLRGMQERAALFGGTLVAGPRPGGGFRVRFAVPVPPVMIDDPAAADEPVPAVPGPTEEP</sequence>
<dbReference type="Gene3D" id="3.30.565.10">
    <property type="entry name" value="Histidine kinase-like ATPase, C-terminal domain"/>
    <property type="match status" value="1"/>
</dbReference>
<evidence type="ECO:0000256" key="3">
    <source>
        <dbReference type="ARBA" id="ARBA00022553"/>
    </source>
</evidence>
<dbReference type="GO" id="GO:0000155">
    <property type="term" value="F:phosphorelay sensor kinase activity"/>
    <property type="evidence" value="ECO:0007669"/>
    <property type="project" value="InterPro"/>
</dbReference>
<dbReference type="GO" id="GO:0046983">
    <property type="term" value="F:protein dimerization activity"/>
    <property type="evidence" value="ECO:0007669"/>
    <property type="project" value="InterPro"/>
</dbReference>
<keyword evidence="5" id="KW-0547">Nucleotide-binding</keyword>
<feature type="transmembrane region" description="Helical" evidence="10">
    <location>
        <begin position="139"/>
        <end position="158"/>
    </location>
</feature>
<dbReference type="EC" id="2.7.13.3" evidence="2"/>
<feature type="region of interest" description="Disordered" evidence="9">
    <location>
        <begin position="396"/>
        <end position="420"/>
    </location>
</feature>
<dbReference type="Pfam" id="PF23539">
    <property type="entry name" value="DUF7134"/>
    <property type="match status" value="1"/>
</dbReference>
<keyword evidence="10" id="KW-1133">Transmembrane helix</keyword>
<name>A0AA41QBA1_9MICO</name>
<evidence type="ECO:0000259" key="11">
    <source>
        <dbReference type="SMART" id="SM00387"/>
    </source>
</evidence>
<evidence type="ECO:0000256" key="10">
    <source>
        <dbReference type="SAM" id="Phobius"/>
    </source>
</evidence>
<dbReference type="SMART" id="SM00387">
    <property type="entry name" value="HATPase_c"/>
    <property type="match status" value="1"/>
</dbReference>
<feature type="transmembrane region" description="Helical" evidence="10">
    <location>
        <begin position="40"/>
        <end position="57"/>
    </location>
</feature>
<dbReference type="InterPro" id="IPR036890">
    <property type="entry name" value="HATPase_C_sf"/>
</dbReference>
<dbReference type="InterPro" id="IPR055558">
    <property type="entry name" value="DUF7134"/>
</dbReference>
<keyword evidence="10" id="KW-0812">Transmembrane</keyword>
<dbReference type="RefSeq" id="WP_236087811.1">
    <property type="nucleotide sequence ID" value="NZ_JAKGSG010000013.1"/>
</dbReference>
<keyword evidence="3" id="KW-0597">Phosphoprotein</keyword>
<keyword evidence="10" id="KW-0472">Membrane</keyword>
<feature type="region of interest" description="Disordered" evidence="9">
    <location>
        <begin position="460"/>
        <end position="479"/>
    </location>
</feature>
<feature type="compositionally biased region" description="Pro residues" evidence="9">
    <location>
        <begin position="258"/>
        <end position="270"/>
    </location>
</feature>
<dbReference type="GO" id="GO:0005524">
    <property type="term" value="F:ATP binding"/>
    <property type="evidence" value="ECO:0007669"/>
    <property type="project" value="UniProtKB-KW"/>
</dbReference>
<feature type="transmembrane region" description="Helical" evidence="10">
    <location>
        <begin position="69"/>
        <end position="87"/>
    </location>
</feature>
<dbReference type="Gene3D" id="1.20.5.1930">
    <property type="match status" value="1"/>
</dbReference>
<dbReference type="InterPro" id="IPR050482">
    <property type="entry name" value="Sensor_HK_TwoCompSys"/>
</dbReference>
<evidence type="ECO:0000256" key="4">
    <source>
        <dbReference type="ARBA" id="ARBA00022679"/>
    </source>
</evidence>
<keyword evidence="4" id="KW-0808">Transferase</keyword>
<dbReference type="EMBL" id="JAKGSG010000013">
    <property type="protein sequence ID" value="MCF4120098.1"/>
    <property type="molecule type" value="Genomic_DNA"/>
</dbReference>
<keyword evidence="6 12" id="KW-0418">Kinase</keyword>
<evidence type="ECO:0000256" key="8">
    <source>
        <dbReference type="ARBA" id="ARBA00023012"/>
    </source>
</evidence>
<proteinExistence type="predicted"/>
<dbReference type="Pfam" id="PF07730">
    <property type="entry name" value="HisKA_3"/>
    <property type="match status" value="1"/>
</dbReference>
<evidence type="ECO:0000256" key="7">
    <source>
        <dbReference type="ARBA" id="ARBA00022840"/>
    </source>
</evidence>
<evidence type="ECO:0000256" key="5">
    <source>
        <dbReference type="ARBA" id="ARBA00022741"/>
    </source>
</evidence>
<organism evidence="12 13">
    <name type="scientific">Antribacter soli</name>
    <dbReference type="NCBI Taxonomy" id="2910976"/>
    <lineage>
        <taxon>Bacteria</taxon>
        <taxon>Bacillati</taxon>
        <taxon>Actinomycetota</taxon>
        <taxon>Actinomycetes</taxon>
        <taxon>Micrococcales</taxon>
        <taxon>Promicromonosporaceae</taxon>
        <taxon>Antribacter</taxon>
    </lineage>
</organism>
<evidence type="ECO:0000256" key="2">
    <source>
        <dbReference type="ARBA" id="ARBA00012438"/>
    </source>
</evidence>
<feature type="compositionally biased region" description="Low complexity" evidence="9">
    <location>
        <begin position="460"/>
        <end position="469"/>
    </location>
</feature>
<dbReference type="PANTHER" id="PTHR24421:SF10">
    <property type="entry name" value="NITRATE_NITRITE SENSOR PROTEIN NARQ"/>
    <property type="match status" value="1"/>
</dbReference>
<dbReference type="InterPro" id="IPR011712">
    <property type="entry name" value="Sig_transdc_His_kin_sub3_dim/P"/>
</dbReference>
<feature type="transmembrane region" description="Helical" evidence="10">
    <location>
        <begin position="16"/>
        <end position="34"/>
    </location>
</feature>
<evidence type="ECO:0000256" key="9">
    <source>
        <dbReference type="SAM" id="MobiDB-lite"/>
    </source>
</evidence>
<comment type="catalytic activity">
    <reaction evidence="1">
        <text>ATP + protein L-histidine = ADP + protein N-phospho-L-histidine.</text>
        <dbReference type="EC" id="2.7.13.3"/>
    </reaction>
</comment>